<sequence length="21" mass="2624">MSIHLGATKMYQDLRKDFWWP</sequence>
<proteinExistence type="predicted"/>
<accession>A0A392WAR7</accession>
<keyword evidence="3" id="KW-1185">Reference proteome</keyword>
<evidence type="ECO:0000313" key="3">
    <source>
        <dbReference type="Proteomes" id="UP000265520"/>
    </source>
</evidence>
<reference evidence="2 3" key="1">
    <citation type="journal article" date="2018" name="Front. Plant Sci.">
        <title>Red Clover (Trifolium pratense) and Zigzag Clover (T. medium) - A Picture of Genomic Similarities and Differences.</title>
        <authorList>
            <person name="Dluhosova J."/>
            <person name="Istvanek J."/>
            <person name="Nedelnik J."/>
            <person name="Repkova J."/>
        </authorList>
    </citation>
    <scope>NUCLEOTIDE SEQUENCE [LARGE SCALE GENOMIC DNA]</scope>
    <source>
        <strain evidence="3">cv. 10/8</strain>
        <tissue evidence="2">Leaf</tissue>
    </source>
</reference>
<evidence type="ECO:0000259" key="1">
    <source>
        <dbReference type="Pfam" id="PF17921"/>
    </source>
</evidence>
<dbReference type="EMBL" id="LXQA011445038">
    <property type="protein sequence ID" value="MCI97487.1"/>
    <property type="molecule type" value="Genomic_DNA"/>
</dbReference>
<dbReference type="Pfam" id="PF17921">
    <property type="entry name" value="Integrase_H2C2"/>
    <property type="match status" value="1"/>
</dbReference>
<feature type="domain" description="Integrase zinc-binding" evidence="1">
    <location>
        <begin position="3"/>
        <end position="21"/>
    </location>
</feature>
<dbReference type="AlphaFoldDB" id="A0A392WAR7"/>
<protein>
    <recommendedName>
        <fullName evidence="1">Integrase zinc-binding domain-containing protein</fullName>
    </recommendedName>
</protein>
<feature type="non-terminal residue" evidence="2">
    <location>
        <position position="21"/>
    </location>
</feature>
<organism evidence="2 3">
    <name type="scientific">Trifolium medium</name>
    <dbReference type="NCBI Taxonomy" id="97028"/>
    <lineage>
        <taxon>Eukaryota</taxon>
        <taxon>Viridiplantae</taxon>
        <taxon>Streptophyta</taxon>
        <taxon>Embryophyta</taxon>
        <taxon>Tracheophyta</taxon>
        <taxon>Spermatophyta</taxon>
        <taxon>Magnoliopsida</taxon>
        <taxon>eudicotyledons</taxon>
        <taxon>Gunneridae</taxon>
        <taxon>Pentapetalae</taxon>
        <taxon>rosids</taxon>
        <taxon>fabids</taxon>
        <taxon>Fabales</taxon>
        <taxon>Fabaceae</taxon>
        <taxon>Papilionoideae</taxon>
        <taxon>50 kb inversion clade</taxon>
        <taxon>NPAAA clade</taxon>
        <taxon>Hologalegina</taxon>
        <taxon>IRL clade</taxon>
        <taxon>Trifolieae</taxon>
        <taxon>Trifolium</taxon>
    </lineage>
</organism>
<dbReference type="Proteomes" id="UP000265520">
    <property type="component" value="Unassembled WGS sequence"/>
</dbReference>
<name>A0A392WAR7_9FABA</name>
<comment type="caution">
    <text evidence="2">The sequence shown here is derived from an EMBL/GenBank/DDBJ whole genome shotgun (WGS) entry which is preliminary data.</text>
</comment>
<dbReference type="InterPro" id="IPR041588">
    <property type="entry name" value="Integrase_H2C2"/>
</dbReference>
<evidence type="ECO:0000313" key="2">
    <source>
        <dbReference type="EMBL" id="MCI97487.1"/>
    </source>
</evidence>